<comment type="caution">
    <text evidence="1">The sequence shown here is derived from an EMBL/GenBank/DDBJ whole genome shotgun (WGS) entry which is preliminary data.</text>
</comment>
<dbReference type="PANTHER" id="PTHR38765:SF1">
    <property type="entry name" value="DUF484 DOMAIN-CONTAINING PROTEIN"/>
    <property type="match status" value="1"/>
</dbReference>
<sequence>MSKADARLREPGQEPLNAEAVEAYLDQHPEFFAGREALLGKLTIPHPSGQAISLLEKQNDLLRREAGNLRERLHHLIATARDNDHLFMRLRAQILHLLDARDWPGVLQALSQGLTRHFDVDRVQMLVLDERLHVSGSISHLTTQAAVKAAWPAVVDEHHCWCGAIEPDLASRMLGNDAQAAGSVAVAPVLAQDRLVAVMVLIAEDPAYFRSSMDTLFLNHVAEVTSRLTRSVLS</sequence>
<dbReference type="RefSeq" id="WP_135484075.1">
    <property type="nucleotide sequence ID" value="NZ_SRMF01000007.1"/>
</dbReference>
<dbReference type="InterPro" id="IPR007435">
    <property type="entry name" value="DUF484"/>
</dbReference>
<dbReference type="EMBL" id="SRMF01000007">
    <property type="protein sequence ID" value="TGG91664.1"/>
    <property type="molecule type" value="Genomic_DNA"/>
</dbReference>
<protein>
    <submittedName>
        <fullName evidence="1">DUF484 family protein</fullName>
    </submittedName>
</protein>
<dbReference type="OrthoDB" id="8525200at2"/>
<gene>
    <name evidence="1" type="ORF">E4656_14790</name>
</gene>
<name>A0A4Z0WD10_9GAMM</name>
<accession>A0A4Z0WD10</accession>
<dbReference type="Proteomes" id="UP000297475">
    <property type="component" value="Unassembled WGS sequence"/>
</dbReference>
<organism evidence="1 2">
    <name type="scientific">Natronospirillum operosum</name>
    <dbReference type="NCBI Taxonomy" id="2759953"/>
    <lineage>
        <taxon>Bacteria</taxon>
        <taxon>Pseudomonadati</taxon>
        <taxon>Pseudomonadota</taxon>
        <taxon>Gammaproteobacteria</taxon>
        <taxon>Oceanospirillales</taxon>
        <taxon>Natronospirillaceae</taxon>
        <taxon>Natronospirillum</taxon>
    </lineage>
</organism>
<evidence type="ECO:0000313" key="2">
    <source>
        <dbReference type="Proteomes" id="UP000297475"/>
    </source>
</evidence>
<dbReference type="PANTHER" id="PTHR38765">
    <property type="entry name" value="DUF484 DOMAIN-CONTAINING PROTEIN"/>
    <property type="match status" value="1"/>
</dbReference>
<evidence type="ECO:0000313" key="1">
    <source>
        <dbReference type="EMBL" id="TGG91664.1"/>
    </source>
</evidence>
<dbReference type="AlphaFoldDB" id="A0A4Z0WD10"/>
<dbReference type="Gene3D" id="3.30.450.40">
    <property type="match status" value="1"/>
</dbReference>
<reference evidence="1 2" key="1">
    <citation type="submission" date="2019-04" db="EMBL/GenBank/DDBJ databases">
        <title>Natronospirillum operosus gen. nov., sp. nov., a haloalkaliphilic satellite isolated from decaying biomass of laboratory culture of cyanobacterium Geitlerinema sp. and proposal of Natronospirillaceae fam. nov. and Saccharospirillaceae fam. nov.</title>
        <authorList>
            <person name="Kevbrin V."/>
            <person name="Boltyanskaya Y."/>
            <person name="Koziaeva V."/>
            <person name="Grouzdev D.S."/>
            <person name="Park M."/>
            <person name="Cho J."/>
        </authorList>
    </citation>
    <scope>NUCLEOTIDE SEQUENCE [LARGE SCALE GENOMIC DNA]</scope>
    <source>
        <strain evidence="1 2">G-116</strain>
    </source>
</reference>
<keyword evidence="2" id="KW-1185">Reference proteome</keyword>
<dbReference type="InterPro" id="IPR029016">
    <property type="entry name" value="GAF-like_dom_sf"/>
</dbReference>
<dbReference type="SUPFAM" id="SSF55781">
    <property type="entry name" value="GAF domain-like"/>
    <property type="match status" value="1"/>
</dbReference>
<proteinExistence type="predicted"/>
<dbReference type="Pfam" id="PF04340">
    <property type="entry name" value="DUF484"/>
    <property type="match status" value="1"/>
</dbReference>